<dbReference type="EMBL" id="MCFN01000125">
    <property type="protein sequence ID" value="OXB64300.1"/>
    <property type="molecule type" value="Genomic_DNA"/>
</dbReference>
<organism evidence="2 3">
    <name type="scientific">Callipepla squamata</name>
    <name type="common">Scaled quail</name>
    <dbReference type="NCBI Taxonomy" id="9009"/>
    <lineage>
        <taxon>Eukaryota</taxon>
        <taxon>Metazoa</taxon>
        <taxon>Chordata</taxon>
        <taxon>Craniata</taxon>
        <taxon>Vertebrata</taxon>
        <taxon>Euteleostomi</taxon>
        <taxon>Archelosauria</taxon>
        <taxon>Archosauria</taxon>
        <taxon>Dinosauria</taxon>
        <taxon>Saurischia</taxon>
        <taxon>Theropoda</taxon>
        <taxon>Coelurosauria</taxon>
        <taxon>Aves</taxon>
        <taxon>Neognathae</taxon>
        <taxon>Galloanserae</taxon>
        <taxon>Galliformes</taxon>
        <taxon>Odontophoridae</taxon>
        <taxon>Callipepla</taxon>
    </lineage>
</organism>
<dbReference type="PANTHER" id="PTHR21228:SF1">
    <property type="entry name" value="FAST KINASE DOMAIN-CONTAINING PROTEIN 2, MITOCHONDRIAL"/>
    <property type="match status" value="1"/>
</dbReference>
<sequence>MSVQNIHDAPFRQLIVILEACHSLQYRNIELFSVVADYVNSVVCLLDKRQIIHFLSAFETLGFQPSELMGALAEKVTEDSEFLDLKSLLIVLRVYSRLNYVPREQHHSFYETLHSCLNKYLPQISNAELLKAVYSLCILGYIPHQALDQLLKKENYEELVSGQALLCHIL</sequence>
<evidence type="ECO:0000313" key="2">
    <source>
        <dbReference type="EMBL" id="OXB64300.1"/>
    </source>
</evidence>
<dbReference type="GO" id="GO:0005759">
    <property type="term" value="C:mitochondrial matrix"/>
    <property type="evidence" value="ECO:0007669"/>
    <property type="project" value="TreeGrafter"/>
</dbReference>
<dbReference type="InterPro" id="IPR010622">
    <property type="entry name" value="FAST_Leu-rich"/>
</dbReference>
<dbReference type="AlphaFoldDB" id="A0A226NAL6"/>
<comment type="caution">
    <text evidence="2">The sequence shown here is derived from an EMBL/GenBank/DDBJ whole genome shotgun (WGS) entry which is preliminary data.</text>
</comment>
<dbReference type="STRING" id="9009.A0A226NAL6"/>
<protein>
    <recommendedName>
        <fullName evidence="1">FAST kinase leucine-rich domain-containing protein</fullName>
    </recommendedName>
</protein>
<dbReference type="GO" id="GO:0003723">
    <property type="term" value="F:RNA binding"/>
    <property type="evidence" value="ECO:0007669"/>
    <property type="project" value="TreeGrafter"/>
</dbReference>
<dbReference type="Proteomes" id="UP000198323">
    <property type="component" value="Unassembled WGS sequence"/>
</dbReference>
<keyword evidence="3" id="KW-1185">Reference proteome</keyword>
<dbReference type="PANTHER" id="PTHR21228">
    <property type="entry name" value="FAST LEU-RICH DOMAIN-CONTAINING"/>
    <property type="match status" value="1"/>
</dbReference>
<reference evidence="2 3" key="1">
    <citation type="submission" date="2016-07" db="EMBL/GenBank/DDBJ databases">
        <title>Disparate Historic Effective Population Sizes Predicted by Modern Levels of Genome Diversity for the Scaled Quail (Callipepla squamata) and the Northern Bobwhite (Colinus virginianus): Inferences from First and Second Generation Draft Genome Assemblies for Sympatric New World Quail.</title>
        <authorList>
            <person name="Oldeschulte D.L."/>
            <person name="Halley Y.A."/>
            <person name="Bhattarai E.K."/>
            <person name="Brashear W.A."/>
            <person name="Hill J."/>
            <person name="Metz R.P."/>
            <person name="Johnson C.D."/>
            <person name="Rollins D."/>
            <person name="Peterson M.J."/>
            <person name="Bickhart D.M."/>
            <person name="Decker J.E."/>
            <person name="Seabury C.M."/>
        </authorList>
    </citation>
    <scope>NUCLEOTIDE SEQUENCE [LARGE SCALE GENOMIC DNA]</scope>
    <source>
        <strain evidence="2 3">Texas</strain>
        <tissue evidence="2">Leg muscle</tissue>
    </source>
</reference>
<dbReference type="GO" id="GO:0035770">
    <property type="term" value="C:ribonucleoprotein granule"/>
    <property type="evidence" value="ECO:0007669"/>
    <property type="project" value="TreeGrafter"/>
</dbReference>
<accession>A0A226NAL6</accession>
<dbReference type="InterPro" id="IPR050870">
    <property type="entry name" value="FAST_kinase"/>
</dbReference>
<proteinExistence type="predicted"/>
<dbReference type="OrthoDB" id="9369505at2759"/>
<feature type="domain" description="FAST kinase leucine-rich" evidence="1">
    <location>
        <begin position="89"/>
        <end position="159"/>
    </location>
</feature>
<dbReference type="Pfam" id="PF06743">
    <property type="entry name" value="FAST_1"/>
    <property type="match status" value="1"/>
</dbReference>
<name>A0A226NAL6_CALSU</name>
<dbReference type="GO" id="GO:0000963">
    <property type="term" value="P:mitochondrial RNA processing"/>
    <property type="evidence" value="ECO:0007669"/>
    <property type="project" value="TreeGrafter"/>
</dbReference>
<gene>
    <name evidence="2" type="ORF">ASZ78_005952</name>
</gene>
<dbReference type="GO" id="GO:0044528">
    <property type="term" value="P:regulation of mitochondrial mRNA stability"/>
    <property type="evidence" value="ECO:0007669"/>
    <property type="project" value="InterPro"/>
</dbReference>
<evidence type="ECO:0000313" key="3">
    <source>
        <dbReference type="Proteomes" id="UP000198323"/>
    </source>
</evidence>
<evidence type="ECO:0000259" key="1">
    <source>
        <dbReference type="Pfam" id="PF06743"/>
    </source>
</evidence>